<evidence type="ECO:0000313" key="2">
    <source>
        <dbReference type="EMBL" id="MFC3756735.1"/>
    </source>
</evidence>
<evidence type="ECO:0000313" key="3">
    <source>
        <dbReference type="Proteomes" id="UP001595735"/>
    </source>
</evidence>
<organism evidence="2 3">
    <name type="scientific">Chryseobacterium tructae</name>
    <dbReference type="NCBI Taxonomy" id="1037380"/>
    <lineage>
        <taxon>Bacteria</taxon>
        <taxon>Pseudomonadati</taxon>
        <taxon>Bacteroidota</taxon>
        <taxon>Flavobacteriia</taxon>
        <taxon>Flavobacteriales</taxon>
        <taxon>Weeksellaceae</taxon>
        <taxon>Chryseobacterium group</taxon>
        <taxon>Chryseobacterium</taxon>
    </lineage>
</organism>
<keyword evidence="2" id="KW-0012">Acyltransferase</keyword>
<dbReference type="Gene3D" id="3.40.630.30">
    <property type="match status" value="1"/>
</dbReference>
<dbReference type="SUPFAM" id="SSF55729">
    <property type="entry name" value="Acyl-CoA N-acyltransferases (Nat)"/>
    <property type="match status" value="1"/>
</dbReference>
<proteinExistence type="predicted"/>
<dbReference type="RefSeq" id="WP_290297434.1">
    <property type="nucleotide sequence ID" value="NZ_JAUFQR010000001.1"/>
</dbReference>
<dbReference type="Pfam" id="PF00583">
    <property type="entry name" value="Acetyltransf_1"/>
    <property type="match status" value="1"/>
</dbReference>
<dbReference type="EC" id="2.3.-.-" evidence="2"/>
<evidence type="ECO:0000259" key="1">
    <source>
        <dbReference type="PROSITE" id="PS51186"/>
    </source>
</evidence>
<reference evidence="3" key="1">
    <citation type="journal article" date="2019" name="Int. J. Syst. Evol. Microbiol.">
        <title>The Global Catalogue of Microorganisms (GCM) 10K type strain sequencing project: providing services to taxonomists for standard genome sequencing and annotation.</title>
        <authorList>
            <consortium name="The Broad Institute Genomics Platform"/>
            <consortium name="The Broad Institute Genome Sequencing Center for Infectious Disease"/>
            <person name="Wu L."/>
            <person name="Ma J."/>
        </authorList>
    </citation>
    <scope>NUCLEOTIDE SEQUENCE [LARGE SCALE GENOMIC DNA]</scope>
    <source>
        <strain evidence="3">CECT 7798</strain>
    </source>
</reference>
<protein>
    <submittedName>
        <fullName evidence="2">GNAT family N-acetyltransferase</fullName>
        <ecNumber evidence="2">2.3.-.-</ecNumber>
    </submittedName>
</protein>
<dbReference type="InterPro" id="IPR000182">
    <property type="entry name" value="GNAT_dom"/>
</dbReference>
<name>A0ABV7XYG7_9FLAO</name>
<comment type="caution">
    <text evidence="2">The sequence shown here is derived from an EMBL/GenBank/DDBJ whole genome shotgun (WGS) entry which is preliminary data.</text>
</comment>
<dbReference type="EMBL" id="JBHRYO010000002">
    <property type="protein sequence ID" value="MFC3756735.1"/>
    <property type="molecule type" value="Genomic_DNA"/>
</dbReference>
<keyword evidence="2" id="KW-0808">Transferase</keyword>
<dbReference type="Proteomes" id="UP001595735">
    <property type="component" value="Unassembled WGS sequence"/>
</dbReference>
<dbReference type="InterPro" id="IPR016181">
    <property type="entry name" value="Acyl_CoA_acyltransferase"/>
</dbReference>
<sequence>MGEVYLLHRENFNNHAQLNNNIVIREVLSKTEAEDLLEIQEIINNEISEEINLLSEKSLLELNSFRSEDLFFCLALEGERCVGYGYGNTDFEHKNMFYIDTVGVHPQYRNRKIGTEIKIRIIQKAFEKEQIKIVKAITQQNNFTTIDINNKLGFKKTEPLK</sequence>
<keyword evidence="3" id="KW-1185">Reference proteome</keyword>
<dbReference type="PROSITE" id="PS51186">
    <property type="entry name" value="GNAT"/>
    <property type="match status" value="1"/>
</dbReference>
<dbReference type="GO" id="GO:0016746">
    <property type="term" value="F:acyltransferase activity"/>
    <property type="evidence" value="ECO:0007669"/>
    <property type="project" value="UniProtKB-KW"/>
</dbReference>
<dbReference type="CDD" id="cd04301">
    <property type="entry name" value="NAT_SF"/>
    <property type="match status" value="1"/>
</dbReference>
<accession>A0ABV7XYG7</accession>
<feature type="domain" description="N-acetyltransferase" evidence="1">
    <location>
        <begin position="22"/>
        <end position="161"/>
    </location>
</feature>
<gene>
    <name evidence="2" type="ORF">ACFONJ_12205</name>
</gene>